<dbReference type="EMBL" id="RCNT01000001">
    <property type="protein sequence ID" value="RMA43447.1"/>
    <property type="molecule type" value="Genomic_DNA"/>
</dbReference>
<evidence type="ECO:0000313" key="2">
    <source>
        <dbReference type="Proteomes" id="UP000281343"/>
    </source>
</evidence>
<name>A0A3L9Y8K6_9RHOB</name>
<reference evidence="1 2" key="1">
    <citation type="submission" date="2018-10" db="EMBL/GenBank/DDBJ databases">
        <authorList>
            <person name="Jung H.S."/>
            <person name="Jeon C.O."/>
        </authorList>
    </citation>
    <scope>NUCLEOTIDE SEQUENCE [LARGE SCALE GENOMIC DNA]</scope>
    <source>
        <strain evidence="1 2">MA-7-27</strain>
    </source>
</reference>
<dbReference type="Proteomes" id="UP000281343">
    <property type="component" value="Unassembled WGS sequence"/>
</dbReference>
<keyword evidence="2" id="KW-1185">Reference proteome</keyword>
<comment type="caution">
    <text evidence="1">The sequence shown here is derived from an EMBL/GenBank/DDBJ whole genome shotgun (WGS) entry which is preliminary data.</text>
</comment>
<dbReference type="AlphaFoldDB" id="A0A3L9Y8K6"/>
<evidence type="ECO:0000313" key="1">
    <source>
        <dbReference type="EMBL" id="RMA43447.1"/>
    </source>
</evidence>
<sequence length="116" mass="12380">MSDTKKEKRPQQIFTLLVEVGRKAGDGLPDGATGAALICYASGVDEAEAVRETVAILKQADLAPLDVTGYGTRDERLAQGHDIDAEETALMERARAENAVIVAQMTPFFGEDGFAP</sequence>
<proteinExistence type="predicted"/>
<dbReference type="OrthoDB" id="7869940at2"/>
<dbReference type="RefSeq" id="WP_121896040.1">
    <property type="nucleotide sequence ID" value="NZ_RCNT01000001.1"/>
</dbReference>
<organism evidence="1 2">
    <name type="scientific">Rhodophyticola porphyridii</name>
    <dbReference type="NCBI Taxonomy" id="1852017"/>
    <lineage>
        <taxon>Bacteria</taxon>
        <taxon>Pseudomonadati</taxon>
        <taxon>Pseudomonadota</taxon>
        <taxon>Alphaproteobacteria</taxon>
        <taxon>Rhodobacterales</taxon>
        <taxon>Roseobacteraceae</taxon>
        <taxon>Rhodophyticola</taxon>
    </lineage>
</organism>
<gene>
    <name evidence="1" type="ORF">D9R08_00395</name>
</gene>
<accession>A0A3L9Y8K6</accession>
<evidence type="ECO:0008006" key="3">
    <source>
        <dbReference type="Google" id="ProtNLM"/>
    </source>
</evidence>
<protein>
    <recommendedName>
        <fullName evidence="3">Type II secretory pathway, component PulF</fullName>
    </recommendedName>
</protein>